<dbReference type="PANTHER" id="PTHR43530:SF1">
    <property type="entry name" value="QUEUINE TRNA-RIBOSYLTRANSFERASE CATALYTIC SUBUNIT 1"/>
    <property type="match status" value="1"/>
</dbReference>
<dbReference type="Pfam" id="PF01702">
    <property type="entry name" value="TGT"/>
    <property type="match status" value="1"/>
</dbReference>
<organism evidence="3 4">
    <name type="scientific">Monoraphidium neglectum</name>
    <dbReference type="NCBI Taxonomy" id="145388"/>
    <lineage>
        <taxon>Eukaryota</taxon>
        <taxon>Viridiplantae</taxon>
        <taxon>Chlorophyta</taxon>
        <taxon>core chlorophytes</taxon>
        <taxon>Chlorophyceae</taxon>
        <taxon>CS clade</taxon>
        <taxon>Sphaeropleales</taxon>
        <taxon>Selenastraceae</taxon>
        <taxon>Monoraphidium</taxon>
    </lineage>
</organism>
<dbReference type="RefSeq" id="XP_013900411.1">
    <property type="nucleotide sequence ID" value="XM_014044957.1"/>
</dbReference>
<dbReference type="GO" id="GO:0005829">
    <property type="term" value="C:cytosol"/>
    <property type="evidence" value="ECO:0007669"/>
    <property type="project" value="TreeGrafter"/>
</dbReference>
<evidence type="ECO:0000313" key="4">
    <source>
        <dbReference type="Proteomes" id="UP000054498"/>
    </source>
</evidence>
<dbReference type="PANTHER" id="PTHR43530">
    <property type="entry name" value="QUEUINE TRNA-RIBOSYLTRANSFERASE CATALYTIC SUBUNIT 1"/>
    <property type="match status" value="1"/>
</dbReference>
<dbReference type="GeneID" id="25739446"/>
<protein>
    <submittedName>
        <fullName evidence="3">Queuine tRNA-ribosyltransferase</fullName>
        <ecNumber evidence="3">2.4.2.29</ecNumber>
    </submittedName>
</protein>
<name>A0A0D2MLE0_9CHLO</name>
<dbReference type="GO" id="GO:0008479">
    <property type="term" value="F:tRNA-guanosine(34) queuine transglycosylase activity"/>
    <property type="evidence" value="ECO:0007669"/>
    <property type="project" value="TreeGrafter"/>
</dbReference>
<feature type="domain" description="tRNA-guanine(15) transglycosylase-like" evidence="2">
    <location>
        <begin position="24"/>
        <end position="272"/>
    </location>
</feature>
<dbReference type="GO" id="GO:0006400">
    <property type="term" value="P:tRNA modification"/>
    <property type="evidence" value="ECO:0007669"/>
    <property type="project" value="InterPro"/>
</dbReference>
<dbReference type="AlphaFoldDB" id="A0A0D2MLE0"/>
<dbReference type="Gene3D" id="3.20.20.105">
    <property type="entry name" value="Queuine tRNA-ribosyltransferase-like"/>
    <property type="match status" value="1"/>
</dbReference>
<evidence type="ECO:0000259" key="2">
    <source>
        <dbReference type="Pfam" id="PF01702"/>
    </source>
</evidence>
<dbReference type="Proteomes" id="UP000054498">
    <property type="component" value="Unassembled WGS sequence"/>
</dbReference>
<sequence length="285" mass="31112">MATNSLPSSVSPALKFQVVAQQGRARTALMTLPHYVVETPVFMPVGTKGTVKGLTTEQLQDLDCHIILGNTYHLGNQPGHELVNSMGGLHGFINWPRGMLTDSGGFQMVSLLHLADITESGVEFQSPVDGSRMLLTPEESMAIQNGLGADIIMQLDDVVPATNVDPQRFEEATYRTTRWLDRCIKAHSRPNEQSLFPIVQGGFDVRLRDISLQQLVERDCPGYAIGGLAGGEGKDVFWRVVAQSTAGLPPGKPRYVMGIGYPLDIVICRWAGARNRTVRRTQTGA</sequence>
<evidence type="ECO:0000313" key="3">
    <source>
        <dbReference type="EMBL" id="KIZ01392.1"/>
    </source>
</evidence>
<gene>
    <name evidence="3" type="ORF">MNEG_6570</name>
</gene>
<dbReference type="EC" id="2.4.2.29" evidence="3"/>
<dbReference type="NCBIfam" id="TIGR00449">
    <property type="entry name" value="tgt_general"/>
    <property type="match status" value="1"/>
</dbReference>
<dbReference type="OrthoDB" id="10249838at2759"/>
<evidence type="ECO:0000256" key="1">
    <source>
        <dbReference type="ARBA" id="ARBA00022833"/>
    </source>
</evidence>
<keyword evidence="3" id="KW-0328">Glycosyltransferase</keyword>
<keyword evidence="3" id="KW-0808">Transferase</keyword>
<dbReference type="InterPro" id="IPR002616">
    <property type="entry name" value="tRNA_ribo_trans-like"/>
</dbReference>
<proteinExistence type="predicted"/>
<accession>A0A0D2MLE0</accession>
<dbReference type="STRING" id="145388.A0A0D2MLE0"/>
<dbReference type="InterPro" id="IPR036511">
    <property type="entry name" value="TGT-like_sf"/>
</dbReference>
<dbReference type="SUPFAM" id="SSF51713">
    <property type="entry name" value="tRNA-guanine transglycosylase"/>
    <property type="match status" value="1"/>
</dbReference>
<reference evidence="3 4" key="1">
    <citation type="journal article" date="2013" name="BMC Genomics">
        <title>Reconstruction of the lipid metabolism for the microalga Monoraphidium neglectum from its genome sequence reveals characteristics suitable for biofuel production.</title>
        <authorList>
            <person name="Bogen C."/>
            <person name="Al-Dilaimi A."/>
            <person name="Albersmeier A."/>
            <person name="Wichmann J."/>
            <person name="Grundmann M."/>
            <person name="Rupp O."/>
            <person name="Lauersen K.J."/>
            <person name="Blifernez-Klassen O."/>
            <person name="Kalinowski J."/>
            <person name="Goesmann A."/>
            <person name="Mussgnug J.H."/>
            <person name="Kruse O."/>
        </authorList>
    </citation>
    <scope>NUCLEOTIDE SEQUENCE [LARGE SCALE GENOMIC DNA]</scope>
    <source>
        <strain evidence="3 4">SAG 48.87</strain>
    </source>
</reference>
<keyword evidence="4" id="KW-1185">Reference proteome</keyword>
<dbReference type="KEGG" id="mng:MNEG_6570"/>
<keyword evidence="1" id="KW-0862">Zinc</keyword>
<dbReference type="EMBL" id="KK101297">
    <property type="protein sequence ID" value="KIZ01392.1"/>
    <property type="molecule type" value="Genomic_DNA"/>
</dbReference>